<dbReference type="PANTHER" id="PTHR45774:SF3">
    <property type="entry name" value="BTB (POZ) DOMAIN-CONTAINING 2B-RELATED"/>
    <property type="match status" value="1"/>
</dbReference>
<feature type="non-terminal residue" evidence="2">
    <location>
        <position position="1"/>
    </location>
</feature>
<evidence type="ECO:0000259" key="1">
    <source>
        <dbReference type="SMART" id="SM00875"/>
    </source>
</evidence>
<dbReference type="EMBL" id="GECU01011311">
    <property type="protein sequence ID" value="JAS96395.1"/>
    <property type="molecule type" value="Transcribed_RNA"/>
</dbReference>
<evidence type="ECO:0000313" key="2">
    <source>
        <dbReference type="EMBL" id="JAS96395.1"/>
    </source>
</evidence>
<dbReference type="AlphaFoldDB" id="A0A1B6JB82"/>
<reference evidence="2" key="1">
    <citation type="submission" date="2015-11" db="EMBL/GenBank/DDBJ databases">
        <title>De novo transcriptome assembly of four potential Pierce s Disease insect vectors from Arizona vineyards.</title>
        <authorList>
            <person name="Tassone E.E."/>
        </authorList>
    </citation>
    <scope>NUCLEOTIDE SEQUENCE</scope>
</reference>
<dbReference type="InterPro" id="IPR011333">
    <property type="entry name" value="SKP1/BTB/POZ_sf"/>
</dbReference>
<dbReference type="EMBL" id="GECU01010593">
    <property type="protein sequence ID" value="JAS97113.1"/>
    <property type="molecule type" value="Transcribed_RNA"/>
</dbReference>
<accession>A0A1B6JB82</accession>
<dbReference type="InterPro" id="IPR011705">
    <property type="entry name" value="BACK"/>
</dbReference>
<organism evidence="2">
    <name type="scientific">Homalodisca liturata</name>
    <dbReference type="NCBI Taxonomy" id="320908"/>
    <lineage>
        <taxon>Eukaryota</taxon>
        <taxon>Metazoa</taxon>
        <taxon>Ecdysozoa</taxon>
        <taxon>Arthropoda</taxon>
        <taxon>Hexapoda</taxon>
        <taxon>Insecta</taxon>
        <taxon>Pterygota</taxon>
        <taxon>Neoptera</taxon>
        <taxon>Paraneoptera</taxon>
        <taxon>Hemiptera</taxon>
        <taxon>Auchenorrhyncha</taxon>
        <taxon>Membracoidea</taxon>
        <taxon>Cicadellidae</taxon>
        <taxon>Cicadellinae</taxon>
        <taxon>Proconiini</taxon>
        <taxon>Homalodisca</taxon>
    </lineage>
</organism>
<dbReference type="Gene3D" id="1.25.40.420">
    <property type="match status" value="1"/>
</dbReference>
<dbReference type="Gene3D" id="3.30.710.10">
    <property type="entry name" value="Potassium Channel Kv1.1, Chain A"/>
    <property type="match status" value="1"/>
</dbReference>
<gene>
    <name evidence="2" type="ORF">g.17711</name>
    <name evidence="3" type="ORF">g.17713</name>
</gene>
<dbReference type="SMART" id="SM00875">
    <property type="entry name" value="BACK"/>
    <property type="match status" value="1"/>
</dbReference>
<proteinExistence type="predicted"/>
<dbReference type="PANTHER" id="PTHR45774">
    <property type="entry name" value="BTB/POZ DOMAIN-CONTAINING"/>
    <property type="match status" value="1"/>
</dbReference>
<protein>
    <recommendedName>
        <fullName evidence="1">BACK domain-containing protein</fullName>
    </recommendedName>
</protein>
<feature type="domain" description="BACK" evidence="1">
    <location>
        <begin position="73"/>
        <end position="184"/>
    </location>
</feature>
<evidence type="ECO:0000313" key="3">
    <source>
        <dbReference type="EMBL" id="JAS97113.1"/>
    </source>
</evidence>
<sequence length="402" mass="45873">SFSCLILLFSIITDLEPDTFKNFLVFLYGHDNTSSLQLEAAVSLLCAAEKYDVEDLKSRLDDVITPQVTVDNVFVVLQNALVCENAPKLWETVNEIIQYRTEQVFSHTEFPKVSPEVLLHIVQQESLSVPEIDVWRAALNWATHQAQPVEGVISAENLRLTIFPFLKSIRLCTLSTEHLVKEVQVTQILTSQEMRDISLLMAGIKLSESSDLICMETEERGRISLLSDKRIKTFTQQGLSVAQNCKLTGDGIYILTKNSSIELCAVECRTCEIPSLKMTPKKRTQEYKVTVKIKHIPHEGVNSTYPEPEHPPLEINYVEQLEYDTDFVIPLEHDYKNVILKPNNLYAIEFTSNNEVQLWYSATNGDSYQVTESFDIKFLHPGNCTNCFSPIKNLYYKEHDLQ</sequence>
<name>A0A1B6JB82_9HEMI</name>
<dbReference type="Pfam" id="PF07707">
    <property type="entry name" value="BACK"/>
    <property type="match status" value="1"/>
</dbReference>